<dbReference type="GO" id="GO:0051536">
    <property type="term" value="F:iron-sulfur cluster binding"/>
    <property type="evidence" value="ECO:0007669"/>
    <property type="project" value="UniProtKB-KW"/>
</dbReference>
<feature type="non-terminal residue" evidence="7">
    <location>
        <position position="248"/>
    </location>
</feature>
<dbReference type="SFLD" id="SFLDG01082">
    <property type="entry name" value="B12-binding_domain_containing"/>
    <property type="match status" value="1"/>
</dbReference>
<sequence>MKIVFVYFDSMRGAGGKYYEGLASISAVLKQGHSTRLFHITDNLTGPQFLEIFQNQYADTDLVAFSSTTNAFYYIATYAQQIKKHYPQMITICGGVHPTLHPDEVISEPGIDIICLGEGEYPLLDLCDRLESGSDISSIPNLWIKKNSVNIIKNPVRSLIESLDLLPFPDRDIFDYQSSMDSKLHRLVFMGSRGCPFQCAHCCNHALKKIAPRSTPYVRFKSPDRLIAEIKDCRAKYPDVQTICFHDD</sequence>
<dbReference type="SUPFAM" id="SSF102114">
    <property type="entry name" value="Radical SAM enzymes"/>
    <property type="match status" value="1"/>
</dbReference>
<dbReference type="InterPro" id="IPR058240">
    <property type="entry name" value="rSAM_sf"/>
</dbReference>
<comment type="cofactor">
    <cofactor evidence="1">
        <name>[4Fe-4S] cluster</name>
        <dbReference type="ChEBI" id="CHEBI:49883"/>
    </cofactor>
</comment>
<accession>X0UKY1</accession>
<dbReference type="GO" id="GO:0046872">
    <property type="term" value="F:metal ion binding"/>
    <property type="evidence" value="ECO:0007669"/>
    <property type="project" value="UniProtKB-KW"/>
</dbReference>
<evidence type="ECO:0000256" key="2">
    <source>
        <dbReference type="ARBA" id="ARBA00022691"/>
    </source>
</evidence>
<keyword evidence="2" id="KW-0949">S-adenosyl-L-methionine</keyword>
<comment type="caution">
    <text evidence="7">The sequence shown here is derived from an EMBL/GenBank/DDBJ whole genome shotgun (WGS) entry which is preliminary data.</text>
</comment>
<evidence type="ECO:0000259" key="6">
    <source>
        <dbReference type="PROSITE" id="PS51332"/>
    </source>
</evidence>
<evidence type="ECO:0000256" key="5">
    <source>
        <dbReference type="ARBA" id="ARBA00023014"/>
    </source>
</evidence>
<dbReference type="GO" id="GO:0003824">
    <property type="term" value="F:catalytic activity"/>
    <property type="evidence" value="ECO:0007669"/>
    <property type="project" value="InterPro"/>
</dbReference>
<evidence type="ECO:0000313" key="7">
    <source>
        <dbReference type="EMBL" id="GAG00993.1"/>
    </source>
</evidence>
<dbReference type="InterPro" id="IPR051198">
    <property type="entry name" value="BchE-like"/>
</dbReference>
<dbReference type="InterPro" id="IPR036724">
    <property type="entry name" value="Cobalamin-bd_sf"/>
</dbReference>
<keyword evidence="5" id="KW-0411">Iron-sulfur</keyword>
<evidence type="ECO:0000256" key="1">
    <source>
        <dbReference type="ARBA" id="ARBA00001966"/>
    </source>
</evidence>
<dbReference type="PROSITE" id="PS51332">
    <property type="entry name" value="B12_BINDING"/>
    <property type="match status" value="1"/>
</dbReference>
<organism evidence="7">
    <name type="scientific">marine sediment metagenome</name>
    <dbReference type="NCBI Taxonomy" id="412755"/>
    <lineage>
        <taxon>unclassified sequences</taxon>
        <taxon>metagenomes</taxon>
        <taxon>ecological metagenomes</taxon>
    </lineage>
</organism>
<dbReference type="EMBL" id="BARS01026454">
    <property type="protein sequence ID" value="GAG00993.1"/>
    <property type="molecule type" value="Genomic_DNA"/>
</dbReference>
<feature type="domain" description="B12-binding" evidence="6">
    <location>
        <begin position="1"/>
        <end position="137"/>
    </location>
</feature>
<evidence type="ECO:0000256" key="3">
    <source>
        <dbReference type="ARBA" id="ARBA00022723"/>
    </source>
</evidence>
<gene>
    <name evidence="7" type="ORF">S01H1_41684</name>
</gene>
<proteinExistence type="predicted"/>
<dbReference type="Gene3D" id="3.40.50.280">
    <property type="entry name" value="Cobalamin-binding domain"/>
    <property type="match status" value="1"/>
</dbReference>
<dbReference type="CDD" id="cd02068">
    <property type="entry name" value="radical_SAM_B12_BD"/>
    <property type="match status" value="1"/>
</dbReference>
<dbReference type="SUPFAM" id="SSF52242">
    <property type="entry name" value="Cobalamin (vitamin B12)-binding domain"/>
    <property type="match status" value="1"/>
</dbReference>
<dbReference type="AlphaFoldDB" id="X0UKY1"/>
<dbReference type="PANTHER" id="PTHR43409">
    <property type="entry name" value="ANAEROBIC MAGNESIUM-PROTOPORPHYRIN IX MONOMETHYL ESTER CYCLASE-RELATED"/>
    <property type="match status" value="1"/>
</dbReference>
<dbReference type="Pfam" id="PF02310">
    <property type="entry name" value="B12-binding"/>
    <property type="match status" value="1"/>
</dbReference>
<dbReference type="InterPro" id="IPR006158">
    <property type="entry name" value="Cobalamin-bd"/>
</dbReference>
<dbReference type="GO" id="GO:0031419">
    <property type="term" value="F:cobalamin binding"/>
    <property type="evidence" value="ECO:0007669"/>
    <property type="project" value="InterPro"/>
</dbReference>
<keyword evidence="4" id="KW-0408">Iron</keyword>
<reference evidence="7" key="1">
    <citation type="journal article" date="2014" name="Front. Microbiol.">
        <title>High frequency of phylogenetically diverse reductive dehalogenase-homologous genes in deep subseafloor sedimentary metagenomes.</title>
        <authorList>
            <person name="Kawai M."/>
            <person name="Futagami T."/>
            <person name="Toyoda A."/>
            <person name="Takaki Y."/>
            <person name="Nishi S."/>
            <person name="Hori S."/>
            <person name="Arai W."/>
            <person name="Tsubouchi T."/>
            <person name="Morono Y."/>
            <person name="Uchiyama I."/>
            <person name="Ito T."/>
            <person name="Fujiyama A."/>
            <person name="Inagaki F."/>
            <person name="Takami H."/>
        </authorList>
    </citation>
    <scope>NUCLEOTIDE SEQUENCE</scope>
    <source>
        <strain evidence="7">Expedition CK06-06</strain>
    </source>
</reference>
<keyword evidence="3" id="KW-0479">Metal-binding</keyword>
<dbReference type="SFLD" id="SFLDS00029">
    <property type="entry name" value="Radical_SAM"/>
    <property type="match status" value="1"/>
</dbReference>
<dbReference type="InterPro" id="IPR007197">
    <property type="entry name" value="rSAM"/>
</dbReference>
<evidence type="ECO:0000256" key="4">
    <source>
        <dbReference type="ARBA" id="ARBA00023004"/>
    </source>
</evidence>
<name>X0UKY1_9ZZZZ</name>
<protein>
    <recommendedName>
        <fullName evidence="6">B12-binding domain-containing protein</fullName>
    </recommendedName>
</protein>